<dbReference type="InterPro" id="IPR048634">
    <property type="entry name" value="SecD_SecF_C"/>
</dbReference>
<reference evidence="13 14" key="1">
    <citation type="submission" date="2012-06" db="EMBL/GenBank/DDBJ databases">
        <title>The complete chromosome of genome of Turneriella parva DSM 21527.</title>
        <authorList>
            <consortium name="US DOE Joint Genome Institute (JGI-PGF)"/>
            <person name="Lucas S."/>
            <person name="Han J."/>
            <person name="Lapidus A."/>
            <person name="Bruce D."/>
            <person name="Goodwin L."/>
            <person name="Pitluck S."/>
            <person name="Peters L."/>
            <person name="Kyrpides N."/>
            <person name="Mavromatis K."/>
            <person name="Ivanova N."/>
            <person name="Mikhailova N."/>
            <person name="Chertkov O."/>
            <person name="Detter J.C."/>
            <person name="Tapia R."/>
            <person name="Han C."/>
            <person name="Land M."/>
            <person name="Hauser L."/>
            <person name="Markowitz V."/>
            <person name="Cheng J.-F."/>
            <person name="Hugenholtz P."/>
            <person name="Woyke T."/>
            <person name="Wu D."/>
            <person name="Gronow S."/>
            <person name="Wellnitz S."/>
            <person name="Brambilla E."/>
            <person name="Klenk H.-P."/>
            <person name="Eisen J.A."/>
        </authorList>
    </citation>
    <scope>NUCLEOTIDE SEQUENCE [LARGE SCALE GENOMIC DNA]</scope>
    <source>
        <strain evidence="14">ATCC BAA-1111 / DSM 21527 / NCTC 11395 / H</strain>
    </source>
</reference>
<protein>
    <recommendedName>
        <fullName evidence="9">Protein translocase subunit SecD</fullName>
    </recommendedName>
</protein>
<keyword evidence="8 9" id="KW-0472">Membrane</keyword>
<feature type="transmembrane region" description="Helical" evidence="9">
    <location>
        <begin position="7"/>
        <end position="25"/>
    </location>
</feature>
<evidence type="ECO:0000256" key="3">
    <source>
        <dbReference type="ARBA" id="ARBA00022475"/>
    </source>
</evidence>
<feature type="transmembrane region" description="Helical" evidence="9">
    <location>
        <begin position="501"/>
        <end position="522"/>
    </location>
</feature>
<dbReference type="Gene3D" id="3.30.1360.200">
    <property type="match status" value="1"/>
</dbReference>
<comment type="subcellular location">
    <subcellularLocation>
        <location evidence="9">Cell inner membrane</location>
        <topology evidence="9">Multi-pass membrane protein</topology>
    </subcellularLocation>
    <subcellularLocation>
        <location evidence="1">Cell membrane</location>
        <topology evidence="1">Multi-pass membrane protein</topology>
    </subcellularLocation>
</comment>
<dbReference type="InterPro" id="IPR022813">
    <property type="entry name" value="SecD/SecF_arch_bac"/>
</dbReference>
<feature type="domain" description="Protein export membrane protein SecD/SecF C-terminal" evidence="10">
    <location>
        <begin position="433"/>
        <end position="602"/>
    </location>
</feature>
<dbReference type="InterPro" id="IPR054384">
    <property type="entry name" value="SecDF_P1_head"/>
</dbReference>
<comment type="subunit">
    <text evidence="9">Forms a complex with SecF. Part of the essential Sec protein translocation apparatus which comprises SecA, SecYEG and auxiliary proteins SecDF. Other proteins may also be involved.</text>
</comment>
<dbReference type="AlphaFoldDB" id="I4BAW6"/>
<dbReference type="STRING" id="869212.Turpa_3789"/>
<dbReference type="NCBIfam" id="TIGR00916">
    <property type="entry name" value="2A0604s01"/>
    <property type="match status" value="1"/>
</dbReference>
<evidence type="ECO:0000256" key="4">
    <source>
        <dbReference type="ARBA" id="ARBA00022692"/>
    </source>
</evidence>
<dbReference type="InterPro" id="IPR055344">
    <property type="entry name" value="SecD_SecF_C_bact"/>
</dbReference>
<dbReference type="Pfam" id="PF21760">
    <property type="entry name" value="SecD_1st"/>
    <property type="match status" value="1"/>
</dbReference>
<dbReference type="Pfam" id="PF22599">
    <property type="entry name" value="SecDF_P1_head"/>
    <property type="match status" value="1"/>
</dbReference>
<dbReference type="InterPro" id="IPR005791">
    <property type="entry name" value="SecD"/>
</dbReference>
<organism evidence="13 14">
    <name type="scientific">Turneriella parva (strain ATCC BAA-1111 / DSM 21527 / NCTC 11395 / H)</name>
    <name type="common">Leptospira parva</name>
    <dbReference type="NCBI Taxonomy" id="869212"/>
    <lineage>
        <taxon>Bacteria</taxon>
        <taxon>Pseudomonadati</taxon>
        <taxon>Spirochaetota</taxon>
        <taxon>Spirochaetia</taxon>
        <taxon>Leptospirales</taxon>
        <taxon>Leptospiraceae</taxon>
        <taxon>Turneriella</taxon>
    </lineage>
</organism>
<feature type="transmembrane region" description="Helical" evidence="9">
    <location>
        <begin position="451"/>
        <end position="468"/>
    </location>
</feature>
<dbReference type="FunFam" id="1.20.1640.10:FF:000004">
    <property type="entry name" value="Protein translocase subunit SecD"/>
    <property type="match status" value="1"/>
</dbReference>
<keyword evidence="6 9" id="KW-1133">Transmembrane helix</keyword>
<feature type="transmembrane region" description="Helical" evidence="9">
    <location>
        <begin position="475"/>
        <end position="495"/>
    </location>
</feature>
<dbReference type="GO" id="GO:0043952">
    <property type="term" value="P:protein transport by the Sec complex"/>
    <property type="evidence" value="ECO:0007669"/>
    <property type="project" value="UniProtKB-UniRule"/>
</dbReference>
<gene>
    <name evidence="9" type="primary">secD</name>
    <name evidence="13" type="ordered locus">Turpa_3789</name>
</gene>
<dbReference type="RefSeq" id="WP_014804900.1">
    <property type="nucleotide sequence ID" value="NC_018020.1"/>
</dbReference>
<dbReference type="PANTHER" id="PTHR30081:SF1">
    <property type="entry name" value="PROTEIN TRANSLOCASE SUBUNIT SECD"/>
    <property type="match status" value="1"/>
</dbReference>
<evidence type="ECO:0000256" key="8">
    <source>
        <dbReference type="ARBA" id="ARBA00023136"/>
    </source>
</evidence>
<dbReference type="GO" id="GO:0065002">
    <property type="term" value="P:intracellular protein transmembrane transport"/>
    <property type="evidence" value="ECO:0007669"/>
    <property type="project" value="UniProtKB-UniRule"/>
</dbReference>
<comment type="similarity">
    <text evidence="9">Belongs to the SecD/SecF family. SecD subfamily.</text>
</comment>
<dbReference type="SUPFAM" id="SSF82866">
    <property type="entry name" value="Multidrug efflux transporter AcrB transmembrane domain"/>
    <property type="match status" value="1"/>
</dbReference>
<dbReference type="GO" id="GO:0005886">
    <property type="term" value="C:plasma membrane"/>
    <property type="evidence" value="ECO:0007669"/>
    <property type="project" value="UniProtKB-SubCell"/>
</dbReference>
<keyword evidence="4 9" id="KW-0812">Transmembrane</keyword>
<feature type="domain" description="SecDF P1 head subdomain" evidence="12">
    <location>
        <begin position="325"/>
        <end position="429"/>
    </location>
</feature>
<keyword evidence="14" id="KW-1185">Reference proteome</keyword>
<dbReference type="OrthoDB" id="9805019at2"/>
<evidence type="ECO:0000256" key="7">
    <source>
        <dbReference type="ARBA" id="ARBA00023010"/>
    </source>
</evidence>
<evidence type="ECO:0000256" key="9">
    <source>
        <dbReference type="HAMAP-Rule" id="MF_01463"/>
    </source>
</evidence>
<accession>I4BAW6</accession>
<keyword evidence="9" id="KW-0997">Cell inner membrane</keyword>
<dbReference type="HAMAP" id="MF_01463_B">
    <property type="entry name" value="SecD_B"/>
    <property type="match status" value="1"/>
</dbReference>
<evidence type="ECO:0000256" key="5">
    <source>
        <dbReference type="ARBA" id="ARBA00022927"/>
    </source>
</evidence>
<dbReference type="NCBIfam" id="TIGR01129">
    <property type="entry name" value="secD"/>
    <property type="match status" value="1"/>
</dbReference>
<name>I4BAW6_TURPD</name>
<keyword evidence="2 9" id="KW-0813">Transport</keyword>
<dbReference type="InterPro" id="IPR048631">
    <property type="entry name" value="SecD_1st"/>
</dbReference>
<dbReference type="Gene3D" id="1.20.1640.10">
    <property type="entry name" value="Multidrug efflux transporter AcrB transmembrane domain"/>
    <property type="match status" value="1"/>
</dbReference>
<sequence length="634" mass="69495">MSAQVRFFLILTVVGLSIALIWPNLGERTIRVYANEAAAPEKREEALQRVEKYVGQNYAAKYTAARKTAKPIGNEKAAEESFVSIKGKFVQTAFLNELGRLEGIDPDRILLEPMWVEEKLMAKPFKLGLDLQGGMNLVLEGDFKKLKETLERQYPPEMLAGLKKQLETETDPEKKKNLTNKITEINNAFDFTPQRKKQDVEGALEIMRSRIDARGVSEPLIRMQGEERIEISLPGVANPDQAKKLIASTARVAYHIHDPAGEAGRLTQEANREFGEFQKLTTDFQRQDFVRKLEAKLKFPKTLGIYLSYDKRPNAKGVSELMATEFLVLENQPVLTGDQMSRNVYATVDPERGNFLVSFELTAAGADTFGKVTTENKGKLIAILIDNKVRSAPRINEPILGGRGQISGSFTGQEANDLALIIKEGALPVPMVIVEERSVGPTLGQEAIDSGLKAILFGLVLVILYMIAYYHASGVIASFALVINLLLMAAIFALMDFTITLPGLAGVVLTMGMAVDSNVIIYERIREELRRGKSVKLAVAAGFERATLTIIDSNLTTLIAAIILASKLGVGPIKGFGVTLFVGIITTLFTALVVTRAVIEWLAYTVEVKSLSIGFGKHRSAGKTPAAALRGGKV</sequence>
<keyword evidence="7 9" id="KW-0811">Translocation</keyword>
<evidence type="ECO:0000259" key="10">
    <source>
        <dbReference type="Pfam" id="PF02355"/>
    </source>
</evidence>
<dbReference type="GO" id="GO:0006605">
    <property type="term" value="P:protein targeting"/>
    <property type="evidence" value="ECO:0007669"/>
    <property type="project" value="UniProtKB-UniRule"/>
</dbReference>
<evidence type="ECO:0000256" key="1">
    <source>
        <dbReference type="ARBA" id="ARBA00004651"/>
    </source>
</evidence>
<dbReference type="HOGENOM" id="CLU_007894_4_3_12"/>
<evidence type="ECO:0000313" key="14">
    <source>
        <dbReference type="Proteomes" id="UP000006048"/>
    </source>
</evidence>
<keyword evidence="3 9" id="KW-1003">Cell membrane</keyword>
<dbReference type="Pfam" id="PF02355">
    <property type="entry name" value="SecD_SecF_C"/>
    <property type="match status" value="1"/>
</dbReference>
<evidence type="ECO:0000256" key="2">
    <source>
        <dbReference type="ARBA" id="ARBA00022448"/>
    </source>
</evidence>
<feature type="transmembrane region" description="Helical" evidence="9">
    <location>
        <begin position="543"/>
        <end position="564"/>
    </location>
</feature>
<keyword evidence="5 9" id="KW-0653">Protein transport</keyword>
<dbReference type="PATRIC" id="fig|869212.3.peg.3817"/>
<feature type="domain" description="Protein translocase subunit SecDF P1" evidence="11">
    <location>
        <begin position="201"/>
        <end position="257"/>
    </location>
</feature>
<feature type="transmembrane region" description="Helical" evidence="9">
    <location>
        <begin position="576"/>
        <end position="599"/>
    </location>
</feature>
<evidence type="ECO:0000313" key="13">
    <source>
        <dbReference type="EMBL" id="AFM14423.1"/>
    </source>
</evidence>
<evidence type="ECO:0000256" key="6">
    <source>
        <dbReference type="ARBA" id="ARBA00022989"/>
    </source>
</evidence>
<proteinExistence type="inferred from homology"/>
<evidence type="ECO:0000259" key="12">
    <source>
        <dbReference type="Pfam" id="PF22599"/>
    </source>
</evidence>
<dbReference type="GO" id="GO:0015450">
    <property type="term" value="F:protein-transporting ATPase activity"/>
    <property type="evidence" value="ECO:0007669"/>
    <property type="project" value="InterPro"/>
</dbReference>
<dbReference type="KEGG" id="tpx:Turpa_3789"/>
<evidence type="ECO:0000259" key="11">
    <source>
        <dbReference type="Pfam" id="PF21760"/>
    </source>
</evidence>
<dbReference type="EMBL" id="CP002959">
    <property type="protein sequence ID" value="AFM14423.1"/>
    <property type="molecule type" value="Genomic_DNA"/>
</dbReference>
<comment type="function">
    <text evidence="9">Part of the Sec protein translocase complex. Interacts with the SecYEG preprotein conducting channel. SecDF uses the proton motive force (PMF) to complete protein translocation after the ATP-dependent function of SecA.</text>
</comment>
<dbReference type="Proteomes" id="UP000006048">
    <property type="component" value="Chromosome"/>
</dbReference>
<dbReference type="Gene3D" id="3.30.70.3220">
    <property type="match status" value="1"/>
</dbReference>
<dbReference type="PANTHER" id="PTHR30081">
    <property type="entry name" value="PROTEIN-EXPORT MEMBRANE PROTEIN SEC"/>
    <property type="match status" value="1"/>
</dbReference>